<proteinExistence type="predicted"/>
<keyword evidence="3" id="KW-1185">Reference proteome</keyword>
<sequence>MKIITQTPRLIIREFDLDDVQAVYDFNAPKEVNLYTGDAGMCESLEDAKNIITDIWLKEYQTIGFGRWAVVLKETGDVIGFCGFKQETRIDEVDIGYRFHPDFWGKGFATEANLACIEYAKQHMPLDLVVGDAVADNQASINVLQKLGMHFVKELQESDWLVHRYSMNLK</sequence>
<dbReference type="InterPro" id="IPR000182">
    <property type="entry name" value="GNAT_dom"/>
</dbReference>
<dbReference type="Pfam" id="PF13302">
    <property type="entry name" value="Acetyltransf_3"/>
    <property type="match status" value="1"/>
</dbReference>
<gene>
    <name evidence="2" type="ORF">L2764_11275</name>
</gene>
<evidence type="ECO:0000313" key="2">
    <source>
        <dbReference type="EMBL" id="MCL1125040.1"/>
    </source>
</evidence>
<dbReference type="EMBL" id="JAKIKS010000038">
    <property type="protein sequence ID" value="MCL1125040.1"/>
    <property type="molecule type" value="Genomic_DNA"/>
</dbReference>
<dbReference type="InterPro" id="IPR051531">
    <property type="entry name" value="N-acetyltransferase"/>
</dbReference>
<dbReference type="InterPro" id="IPR016181">
    <property type="entry name" value="Acyl_CoA_acyltransferase"/>
</dbReference>
<evidence type="ECO:0000313" key="3">
    <source>
        <dbReference type="Proteomes" id="UP001203423"/>
    </source>
</evidence>
<dbReference type="PANTHER" id="PTHR43792:SF1">
    <property type="entry name" value="N-ACETYLTRANSFERASE DOMAIN-CONTAINING PROTEIN"/>
    <property type="match status" value="1"/>
</dbReference>
<organism evidence="2 3">
    <name type="scientific">Shewanella surugensis</name>
    <dbReference type="NCBI Taxonomy" id="212020"/>
    <lineage>
        <taxon>Bacteria</taxon>
        <taxon>Pseudomonadati</taxon>
        <taxon>Pseudomonadota</taxon>
        <taxon>Gammaproteobacteria</taxon>
        <taxon>Alteromonadales</taxon>
        <taxon>Shewanellaceae</taxon>
        <taxon>Shewanella</taxon>
    </lineage>
</organism>
<dbReference type="SUPFAM" id="SSF55729">
    <property type="entry name" value="Acyl-CoA N-acyltransferases (Nat)"/>
    <property type="match status" value="1"/>
</dbReference>
<name>A0ABT0LC04_9GAMM</name>
<dbReference type="PROSITE" id="PS51186">
    <property type="entry name" value="GNAT"/>
    <property type="match status" value="1"/>
</dbReference>
<evidence type="ECO:0000259" key="1">
    <source>
        <dbReference type="PROSITE" id="PS51186"/>
    </source>
</evidence>
<dbReference type="Proteomes" id="UP001203423">
    <property type="component" value="Unassembled WGS sequence"/>
</dbReference>
<feature type="domain" description="N-acetyltransferase" evidence="1">
    <location>
        <begin position="10"/>
        <end position="170"/>
    </location>
</feature>
<dbReference type="PANTHER" id="PTHR43792">
    <property type="entry name" value="GNAT FAMILY, PUTATIVE (AFU_ORTHOLOGUE AFUA_3G00765)-RELATED-RELATED"/>
    <property type="match status" value="1"/>
</dbReference>
<dbReference type="RefSeq" id="WP_248940315.1">
    <property type="nucleotide sequence ID" value="NZ_JAKIKS010000038.1"/>
</dbReference>
<accession>A0ABT0LC04</accession>
<dbReference type="Gene3D" id="3.40.630.30">
    <property type="match status" value="1"/>
</dbReference>
<comment type="caution">
    <text evidence="2">The sequence shown here is derived from an EMBL/GenBank/DDBJ whole genome shotgun (WGS) entry which is preliminary data.</text>
</comment>
<protein>
    <submittedName>
        <fullName evidence="2">GNAT family N-acetyltransferase</fullName>
    </submittedName>
</protein>
<reference evidence="2 3" key="1">
    <citation type="submission" date="2022-01" db="EMBL/GenBank/DDBJ databases">
        <title>Whole genome-based taxonomy of the Shewanellaceae.</title>
        <authorList>
            <person name="Martin-Rodriguez A.J."/>
        </authorList>
    </citation>
    <scope>NUCLEOTIDE SEQUENCE [LARGE SCALE GENOMIC DNA]</scope>
    <source>
        <strain evidence="2 3">DSM 17177</strain>
    </source>
</reference>